<dbReference type="RefSeq" id="WP_281764914.1">
    <property type="nucleotide sequence ID" value="NZ_BRVO01000002.1"/>
</dbReference>
<evidence type="ECO:0000313" key="3">
    <source>
        <dbReference type="EMBL" id="GLB49275.1"/>
    </source>
</evidence>
<reference evidence="3" key="1">
    <citation type="submission" date="2022-07" db="EMBL/GenBank/DDBJ databases">
        <title>Taxonomy of Novel Oxalotrophic and Methylotrophic Bacteria.</title>
        <authorList>
            <person name="Sahin N."/>
            <person name="Tani A."/>
        </authorList>
    </citation>
    <scope>NUCLEOTIDE SEQUENCE</scope>
    <source>
        <strain evidence="3">Y10</strain>
    </source>
</reference>
<proteinExistence type="predicted"/>
<organism evidence="3 4">
    <name type="scientific">Neptunitalea lumnitzerae</name>
    <dbReference type="NCBI Taxonomy" id="2965509"/>
    <lineage>
        <taxon>Bacteria</taxon>
        <taxon>Pseudomonadati</taxon>
        <taxon>Bacteroidota</taxon>
        <taxon>Flavobacteriia</taxon>
        <taxon>Flavobacteriales</taxon>
        <taxon>Flavobacteriaceae</taxon>
        <taxon>Neptunitalea</taxon>
    </lineage>
</organism>
<sequence length="318" mass="35229">MNTRRKFFKQSALASAAIVGGTLSGFANEHPLAATAKTIENPKKKEMKLATISWTFGLDDLDELFSKVKEIGYTGLQFCGDFKKYDAKDVVAKSKAYDIALTSYDPLSCKPDTDEDATLKNSVAFYKKVIDYAIELGVPMSTLQGLSFWTKNQPSYEAAMQQIGEAVKQLSDYAKGKDILLSYEACCHYEVPQGQTAAELLQIYEAAGSPSNVKLVLDSFHMNITEKDMISPIHKIGGDLLYSYHVSDSGRGGIGTGHIDYLAQFNALKEVGFDDLLCFEIVIAECRPYKLPMTAAQMEEFVKQSKYSLNLWKTMMGV</sequence>
<dbReference type="InterPro" id="IPR036237">
    <property type="entry name" value="Xyl_isomerase-like_sf"/>
</dbReference>
<dbReference type="PANTHER" id="PTHR12110">
    <property type="entry name" value="HYDROXYPYRUVATE ISOMERASE"/>
    <property type="match status" value="1"/>
</dbReference>
<comment type="caution">
    <text evidence="3">The sequence shown here is derived from an EMBL/GenBank/DDBJ whole genome shotgun (WGS) entry which is preliminary data.</text>
</comment>
<evidence type="ECO:0000256" key="1">
    <source>
        <dbReference type="SAM" id="SignalP"/>
    </source>
</evidence>
<feature type="signal peptide" evidence="1">
    <location>
        <begin position="1"/>
        <end position="27"/>
    </location>
</feature>
<gene>
    <name evidence="3" type="ORF">Y10_16430</name>
</gene>
<evidence type="ECO:0000259" key="2">
    <source>
        <dbReference type="Pfam" id="PF01261"/>
    </source>
</evidence>
<dbReference type="Proteomes" id="UP001143543">
    <property type="component" value="Unassembled WGS sequence"/>
</dbReference>
<keyword evidence="4" id="KW-1185">Reference proteome</keyword>
<protein>
    <recommendedName>
        <fullName evidence="2">Xylose isomerase-like TIM barrel domain-containing protein</fullName>
    </recommendedName>
</protein>
<feature type="chain" id="PRO_5046181432" description="Xylose isomerase-like TIM barrel domain-containing protein" evidence="1">
    <location>
        <begin position="28"/>
        <end position="318"/>
    </location>
</feature>
<evidence type="ECO:0000313" key="4">
    <source>
        <dbReference type="Proteomes" id="UP001143543"/>
    </source>
</evidence>
<feature type="domain" description="Xylose isomerase-like TIM barrel" evidence="2">
    <location>
        <begin position="65"/>
        <end position="282"/>
    </location>
</feature>
<keyword evidence="1" id="KW-0732">Signal</keyword>
<dbReference type="EMBL" id="BRVO01000002">
    <property type="protein sequence ID" value="GLB49275.1"/>
    <property type="molecule type" value="Genomic_DNA"/>
</dbReference>
<dbReference type="Pfam" id="PF01261">
    <property type="entry name" value="AP_endonuc_2"/>
    <property type="match status" value="1"/>
</dbReference>
<name>A0ABQ5MIP9_9FLAO</name>
<dbReference type="InterPro" id="IPR013022">
    <property type="entry name" value="Xyl_isomerase-like_TIM-brl"/>
</dbReference>
<dbReference type="Gene3D" id="3.20.20.150">
    <property type="entry name" value="Divalent-metal-dependent TIM barrel enzymes"/>
    <property type="match status" value="1"/>
</dbReference>
<dbReference type="PROSITE" id="PS51318">
    <property type="entry name" value="TAT"/>
    <property type="match status" value="1"/>
</dbReference>
<dbReference type="InterPro" id="IPR006311">
    <property type="entry name" value="TAT_signal"/>
</dbReference>
<dbReference type="SUPFAM" id="SSF51658">
    <property type="entry name" value="Xylose isomerase-like"/>
    <property type="match status" value="1"/>
</dbReference>
<dbReference type="InterPro" id="IPR050312">
    <property type="entry name" value="IolE/XylAMocC-like"/>
</dbReference>
<accession>A0ABQ5MIP9</accession>